<organism evidence="2 3">
    <name type="scientific">Eumeta variegata</name>
    <name type="common">Bagworm moth</name>
    <name type="synonym">Eumeta japonica</name>
    <dbReference type="NCBI Taxonomy" id="151549"/>
    <lineage>
        <taxon>Eukaryota</taxon>
        <taxon>Metazoa</taxon>
        <taxon>Ecdysozoa</taxon>
        <taxon>Arthropoda</taxon>
        <taxon>Hexapoda</taxon>
        <taxon>Insecta</taxon>
        <taxon>Pterygota</taxon>
        <taxon>Neoptera</taxon>
        <taxon>Endopterygota</taxon>
        <taxon>Lepidoptera</taxon>
        <taxon>Glossata</taxon>
        <taxon>Ditrysia</taxon>
        <taxon>Tineoidea</taxon>
        <taxon>Psychidae</taxon>
        <taxon>Oiketicinae</taxon>
        <taxon>Eumeta</taxon>
    </lineage>
</organism>
<keyword evidence="1" id="KW-1133">Transmembrane helix</keyword>
<evidence type="ECO:0000313" key="2">
    <source>
        <dbReference type="EMBL" id="GBP91460.1"/>
    </source>
</evidence>
<evidence type="ECO:0000256" key="1">
    <source>
        <dbReference type="SAM" id="Phobius"/>
    </source>
</evidence>
<proteinExistence type="predicted"/>
<accession>A0A4C1ZTZ2</accession>
<dbReference type="Proteomes" id="UP000299102">
    <property type="component" value="Unassembled WGS sequence"/>
</dbReference>
<feature type="transmembrane region" description="Helical" evidence="1">
    <location>
        <begin position="20"/>
        <end position="44"/>
    </location>
</feature>
<keyword evidence="1" id="KW-0812">Transmembrane</keyword>
<keyword evidence="3" id="KW-1185">Reference proteome</keyword>
<protein>
    <submittedName>
        <fullName evidence="2">Uncharacterized protein</fullName>
    </submittedName>
</protein>
<reference evidence="2 3" key="1">
    <citation type="journal article" date="2019" name="Commun. Biol.">
        <title>The bagworm genome reveals a unique fibroin gene that provides high tensile strength.</title>
        <authorList>
            <person name="Kono N."/>
            <person name="Nakamura H."/>
            <person name="Ohtoshi R."/>
            <person name="Tomita M."/>
            <person name="Numata K."/>
            <person name="Arakawa K."/>
        </authorList>
    </citation>
    <scope>NUCLEOTIDE SEQUENCE [LARGE SCALE GENOMIC DNA]</scope>
</reference>
<gene>
    <name evidence="2" type="ORF">EVAR_62886_1</name>
</gene>
<dbReference type="EMBL" id="BGZK01002172">
    <property type="protein sequence ID" value="GBP91460.1"/>
    <property type="molecule type" value="Genomic_DNA"/>
</dbReference>
<dbReference type="AlphaFoldDB" id="A0A4C1ZTZ2"/>
<evidence type="ECO:0000313" key="3">
    <source>
        <dbReference type="Proteomes" id="UP000299102"/>
    </source>
</evidence>
<keyword evidence="1" id="KW-0472">Membrane</keyword>
<sequence length="113" mass="12107">MGESGDAGESVKVVGAAGWMYVYHLTIIIGIVVVAAGISLLTMVMKQSSCSLSKPRTISFDWSMEASEERALAECLPLTTDGKSELERLIAGVAAVTKLMKLTGTEMSFFDRN</sequence>
<comment type="caution">
    <text evidence="2">The sequence shown here is derived from an EMBL/GenBank/DDBJ whole genome shotgun (WGS) entry which is preliminary data.</text>
</comment>
<name>A0A4C1ZTZ2_EUMVA</name>